<dbReference type="AlphaFoldDB" id="A0A4Y8ZPL3"/>
<feature type="transmembrane region" description="Helical" evidence="6">
    <location>
        <begin position="52"/>
        <end position="76"/>
    </location>
</feature>
<name>A0A4Y8ZPL3_9SPHN</name>
<accession>A0A4Y8ZPL3</accession>
<feature type="transmembrane region" description="Helical" evidence="6">
    <location>
        <begin position="111"/>
        <end position="127"/>
    </location>
</feature>
<evidence type="ECO:0000313" key="8">
    <source>
        <dbReference type="Proteomes" id="UP000298213"/>
    </source>
</evidence>
<comment type="caution">
    <text evidence="7">The sequence shown here is derived from an EMBL/GenBank/DDBJ whole genome shotgun (WGS) entry which is preliminary data.</text>
</comment>
<evidence type="ECO:0000256" key="5">
    <source>
        <dbReference type="ARBA" id="ARBA00023136"/>
    </source>
</evidence>
<evidence type="ECO:0000256" key="1">
    <source>
        <dbReference type="ARBA" id="ARBA00004651"/>
    </source>
</evidence>
<keyword evidence="8" id="KW-1185">Reference proteome</keyword>
<keyword evidence="5 6" id="KW-0472">Membrane</keyword>
<proteinExistence type="predicted"/>
<protein>
    <submittedName>
        <fullName evidence="7">Cytochrome c oxidase assembly protein</fullName>
    </submittedName>
</protein>
<feature type="transmembrane region" description="Helical" evidence="6">
    <location>
        <begin position="139"/>
        <end position="159"/>
    </location>
</feature>
<evidence type="ECO:0000256" key="3">
    <source>
        <dbReference type="ARBA" id="ARBA00022692"/>
    </source>
</evidence>
<evidence type="ECO:0000313" key="7">
    <source>
        <dbReference type="EMBL" id="TFI57075.1"/>
    </source>
</evidence>
<feature type="transmembrane region" description="Helical" evidence="6">
    <location>
        <begin position="82"/>
        <end position="99"/>
    </location>
</feature>
<sequence length="249" mass="26433">MNERIWIPYCGAAPDPGGLIGRWNLDPGLLCLFVAISAIAFVRTAGRPRERALFFAATAVTLLLFVSPFCALTSALFAARSAHHVLLTALAAPLIAAAMPRSALNAIRGGPASWTAVSALILWLWHAPSLYGEALSSNAVYWLMQASLLGSAIAFWATVRASSSVAAVAALLAYMVQMGLLGSLLTFSDEAFYAPHALTTTAWGFSPLEDQQLAGLLMWVPGALAYLCAALARLHRLLEDEVRPNGLPA</sequence>
<dbReference type="OrthoDB" id="259025at2"/>
<organism evidence="7 8">
    <name type="scientific">Sphingomonas parva</name>
    <dbReference type="NCBI Taxonomy" id="2555898"/>
    <lineage>
        <taxon>Bacteria</taxon>
        <taxon>Pseudomonadati</taxon>
        <taxon>Pseudomonadota</taxon>
        <taxon>Alphaproteobacteria</taxon>
        <taxon>Sphingomonadales</taxon>
        <taxon>Sphingomonadaceae</taxon>
        <taxon>Sphingomonas</taxon>
    </lineage>
</organism>
<evidence type="ECO:0000256" key="4">
    <source>
        <dbReference type="ARBA" id="ARBA00022989"/>
    </source>
</evidence>
<dbReference type="Proteomes" id="UP000298213">
    <property type="component" value="Unassembled WGS sequence"/>
</dbReference>
<feature type="transmembrane region" description="Helical" evidence="6">
    <location>
        <begin position="166"/>
        <end position="187"/>
    </location>
</feature>
<keyword evidence="3 6" id="KW-0812">Transmembrane</keyword>
<evidence type="ECO:0000256" key="2">
    <source>
        <dbReference type="ARBA" id="ARBA00022475"/>
    </source>
</evidence>
<feature type="transmembrane region" description="Helical" evidence="6">
    <location>
        <begin position="27"/>
        <end position="45"/>
    </location>
</feature>
<comment type="subcellular location">
    <subcellularLocation>
        <location evidence="1">Cell membrane</location>
        <topology evidence="1">Multi-pass membrane protein</topology>
    </subcellularLocation>
</comment>
<dbReference type="GO" id="GO:0005886">
    <property type="term" value="C:plasma membrane"/>
    <property type="evidence" value="ECO:0007669"/>
    <property type="project" value="UniProtKB-SubCell"/>
</dbReference>
<keyword evidence="4 6" id="KW-1133">Transmembrane helix</keyword>
<evidence type="ECO:0000256" key="6">
    <source>
        <dbReference type="SAM" id="Phobius"/>
    </source>
</evidence>
<reference evidence="7 8" key="1">
    <citation type="submission" date="2019-03" db="EMBL/GenBank/DDBJ databases">
        <title>Genome sequence of Sphingomonas sp. 17J27-24.</title>
        <authorList>
            <person name="Kim M."/>
            <person name="Maeng S."/>
            <person name="Sathiyaraj S."/>
        </authorList>
    </citation>
    <scope>NUCLEOTIDE SEQUENCE [LARGE SCALE GENOMIC DNA]</scope>
    <source>
        <strain evidence="7 8">17J27-24</strain>
    </source>
</reference>
<dbReference type="EMBL" id="SPDV01000040">
    <property type="protein sequence ID" value="TFI57075.1"/>
    <property type="molecule type" value="Genomic_DNA"/>
</dbReference>
<feature type="transmembrane region" description="Helical" evidence="6">
    <location>
        <begin position="213"/>
        <end position="234"/>
    </location>
</feature>
<dbReference type="InterPro" id="IPR019108">
    <property type="entry name" value="Caa3_assmbl_CtaG-rel"/>
</dbReference>
<keyword evidence="2" id="KW-1003">Cell membrane</keyword>
<gene>
    <name evidence="7" type="ORF">E2493_17025</name>
</gene>
<dbReference type="Pfam" id="PF09678">
    <property type="entry name" value="Caa3_CtaG"/>
    <property type="match status" value="1"/>
</dbReference>